<accession>A0A840RTS4</accession>
<dbReference type="RefSeq" id="WP_168056297.1">
    <property type="nucleotide sequence ID" value="NZ_JAAOZT010000009.1"/>
</dbReference>
<dbReference type="Pfam" id="PF00704">
    <property type="entry name" value="Glyco_hydro_18"/>
    <property type="match status" value="1"/>
</dbReference>
<reference evidence="6 7" key="1">
    <citation type="submission" date="2020-08" db="EMBL/GenBank/DDBJ databases">
        <title>Genomic Encyclopedia of Type Strains, Phase IV (KMG-IV): sequencing the most valuable type-strain genomes for metagenomic binning, comparative biology and taxonomic classification.</title>
        <authorList>
            <person name="Goeker M."/>
        </authorList>
    </citation>
    <scope>NUCLEOTIDE SEQUENCE [LARGE SCALE GENOMIC DNA]</scope>
    <source>
        <strain evidence="6 7">DSM 23240</strain>
    </source>
</reference>
<evidence type="ECO:0000313" key="6">
    <source>
        <dbReference type="EMBL" id="MBB5199950.1"/>
    </source>
</evidence>
<dbReference type="Pfam" id="PF22352">
    <property type="entry name" value="K319L-like_PKD"/>
    <property type="match status" value="1"/>
</dbReference>
<organism evidence="6 7">
    <name type="scientific">Glaciimonas immobilis</name>
    <dbReference type="NCBI Taxonomy" id="728004"/>
    <lineage>
        <taxon>Bacteria</taxon>
        <taxon>Pseudomonadati</taxon>
        <taxon>Pseudomonadota</taxon>
        <taxon>Betaproteobacteria</taxon>
        <taxon>Burkholderiales</taxon>
        <taxon>Oxalobacteraceae</taxon>
        <taxon>Glaciimonas</taxon>
    </lineage>
</organism>
<dbReference type="PROSITE" id="PS51910">
    <property type="entry name" value="GH18_2"/>
    <property type="match status" value="1"/>
</dbReference>
<feature type="domain" description="GH18" evidence="5">
    <location>
        <begin position="179"/>
        <end position="588"/>
    </location>
</feature>
<dbReference type="InterPro" id="IPR013783">
    <property type="entry name" value="Ig-like_fold"/>
</dbReference>
<dbReference type="EC" id="3.2.1.14" evidence="2"/>
<dbReference type="GO" id="GO:0008843">
    <property type="term" value="F:endochitinase activity"/>
    <property type="evidence" value="ECO:0007669"/>
    <property type="project" value="UniProtKB-EC"/>
</dbReference>
<comment type="caution">
    <text evidence="6">The sequence shown here is derived from an EMBL/GenBank/DDBJ whole genome shotgun (WGS) entry which is preliminary data.</text>
</comment>
<keyword evidence="3" id="KW-0119">Carbohydrate metabolism</keyword>
<keyword evidence="4" id="KW-0732">Signal</keyword>
<dbReference type="InterPro" id="IPR029070">
    <property type="entry name" value="Chitinase_insertion_sf"/>
</dbReference>
<feature type="signal peptide" evidence="4">
    <location>
        <begin position="1"/>
        <end position="27"/>
    </location>
</feature>
<dbReference type="GO" id="GO:0006032">
    <property type="term" value="P:chitin catabolic process"/>
    <property type="evidence" value="ECO:0007669"/>
    <property type="project" value="UniProtKB-KW"/>
</dbReference>
<sequence length="918" mass="100651">MKKRKFLPAIGFTAFPILLMLSGQTLAAPPKIDQLEAVNSSVNNAKIRTVTNWAPLADSVCWYKGAAATDSAILGCQSTAAGNMDIEMTAAEAWGSAAYYVNWTIPESSLNVGNNTLTAKLCKGGECATKTETISFDAGTPVVSFDYANSVTGLTHKAVVPNKEGFLGTEPVSSRDENFVVGGYVSEWAQYGRKFDVEKLDASSYTNLVYAFVGICGDTGEKHATVSKACTELERKDFEITPLDVWGGFQSAISKRQADYPWDEYAYSGILKKNYDGLNRYNVRGMMGQLLHLKEQNKDLKIAVSVGGWTLSTPFPVLAANSEKRKVFIDSVVSFVYKWQLDEVDLDWEFPKSEEEGRNFAILVEELKVALEAGVAQPVTISSAVGATEQYINNVGHANYARLARSLDKIYLMNYDFWGAWSGDLGHQTNLSGPSDAQFSAQKAIKLLEEYGVPKKKIILGVANYSRGKKGEIQRPGEPASAINVSADQVFGTHEATVLEGFDLFANIAGENLKGKNNFSLFTDKKYDADYYYNPTSQVYFSIDTPRTAYRKAQYAKEMGLGGVFSWSVEQDHLGYSVNAMNEGLGNKLEDKFTSVQEREALYATCGINLTAQECASIGKDPIFEIHASHSTVTAVTSVKLSVDVSNALASDFKFGWTQITGDPKLTINSHASQMANVLIPAVNKKTTFEFEVEMAHQKTGLKHKKTIKVIAQPGTPPAINVIIESYRQVFTVGNIVTLKGQKSSSADGSALTYLWTQLSGPQQNLDYANRKSKRNLEFDLRDIKADTKLKFKLTVKNKAGLTATDEIEIIGTPVAVKNPVAVATAKFSSNVDSGFDTLVLDGTNSKNTTMAGKLTYSWRQISGPMLDFRGYEKDGAANLMFRPFDKNTQFGFELTVTNTYGLKASTKIYPTAKPRQM</sequence>
<dbReference type="InterPro" id="IPR050314">
    <property type="entry name" value="Glycosyl_Hydrlase_18"/>
</dbReference>
<evidence type="ECO:0000256" key="3">
    <source>
        <dbReference type="ARBA" id="ARBA00023024"/>
    </source>
</evidence>
<keyword evidence="3" id="KW-0624">Polysaccharide degradation</keyword>
<dbReference type="SUPFAM" id="SSF51445">
    <property type="entry name" value="(Trans)glycosidases"/>
    <property type="match status" value="1"/>
</dbReference>
<dbReference type="AlphaFoldDB" id="A0A840RTS4"/>
<name>A0A840RTS4_9BURK</name>
<keyword evidence="7" id="KW-1185">Reference proteome</keyword>
<feature type="chain" id="PRO_5032295397" description="chitinase" evidence="4">
    <location>
        <begin position="28"/>
        <end position="918"/>
    </location>
</feature>
<dbReference type="Gene3D" id="2.60.40.10">
    <property type="entry name" value="Immunoglobulins"/>
    <property type="match status" value="2"/>
</dbReference>
<keyword evidence="3" id="KW-0146">Chitin degradation</keyword>
<dbReference type="EMBL" id="JACHHQ010000003">
    <property type="protein sequence ID" value="MBB5199950.1"/>
    <property type="molecule type" value="Genomic_DNA"/>
</dbReference>
<evidence type="ECO:0000256" key="4">
    <source>
        <dbReference type="SAM" id="SignalP"/>
    </source>
</evidence>
<protein>
    <recommendedName>
        <fullName evidence="2">chitinase</fullName>
        <ecNumber evidence="2">3.2.1.14</ecNumber>
    </recommendedName>
</protein>
<dbReference type="PANTHER" id="PTHR11177">
    <property type="entry name" value="CHITINASE"/>
    <property type="match status" value="1"/>
</dbReference>
<evidence type="ECO:0000256" key="1">
    <source>
        <dbReference type="ARBA" id="ARBA00000822"/>
    </source>
</evidence>
<dbReference type="PANTHER" id="PTHR11177:SF317">
    <property type="entry name" value="CHITINASE 12-RELATED"/>
    <property type="match status" value="1"/>
</dbReference>
<dbReference type="Proteomes" id="UP000571084">
    <property type="component" value="Unassembled WGS sequence"/>
</dbReference>
<gene>
    <name evidence="6" type="ORF">HNR39_001782</name>
</gene>
<dbReference type="GO" id="GO:0005975">
    <property type="term" value="P:carbohydrate metabolic process"/>
    <property type="evidence" value="ECO:0007669"/>
    <property type="project" value="InterPro"/>
</dbReference>
<comment type="catalytic activity">
    <reaction evidence="1">
        <text>Random endo-hydrolysis of N-acetyl-beta-D-glucosaminide (1-&gt;4)-beta-linkages in chitin and chitodextrins.</text>
        <dbReference type="EC" id="3.2.1.14"/>
    </reaction>
</comment>
<dbReference type="InterPro" id="IPR001223">
    <property type="entry name" value="Glyco_hydro18_cat"/>
</dbReference>
<dbReference type="InterPro" id="IPR011583">
    <property type="entry name" value="Chitinase_II/V-like_cat"/>
</dbReference>
<dbReference type="InterPro" id="IPR017853">
    <property type="entry name" value="GH"/>
</dbReference>
<evidence type="ECO:0000259" key="5">
    <source>
        <dbReference type="PROSITE" id="PS51910"/>
    </source>
</evidence>
<dbReference type="Gene3D" id="3.10.50.10">
    <property type="match status" value="1"/>
</dbReference>
<dbReference type="GO" id="GO:0008061">
    <property type="term" value="F:chitin binding"/>
    <property type="evidence" value="ECO:0007669"/>
    <property type="project" value="InterPro"/>
</dbReference>
<dbReference type="SMART" id="SM00636">
    <property type="entry name" value="Glyco_18"/>
    <property type="match status" value="1"/>
</dbReference>
<proteinExistence type="predicted"/>
<evidence type="ECO:0000256" key="2">
    <source>
        <dbReference type="ARBA" id="ARBA00012729"/>
    </source>
</evidence>
<evidence type="ECO:0000313" key="7">
    <source>
        <dbReference type="Proteomes" id="UP000571084"/>
    </source>
</evidence>
<dbReference type="Gene3D" id="3.20.20.80">
    <property type="entry name" value="Glycosidases"/>
    <property type="match status" value="1"/>
</dbReference>